<dbReference type="PANTHER" id="PTHR30483:SF6">
    <property type="entry name" value="PERIPLASMIC BINDING PROTEIN OF ABC TRANSPORTER FOR NATURAL AMINO ACIDS"/>
    <property type="match status" value="1"/>
</dbReference>
<sequence length="425" mass="45383">MIASLKGFKIGKVVALLLAACMVVALSACDQSNSSGTGNTSGSSTQSGTPIKIGLTVSKGGDFSADGKALEQGYQIWADYVNQHGGILNRKVQLDILDDNSTKTQVVSDYQKLINANHDDLVLGPYSSSLTLAAAPIAKRYNYAFIEGAGVAPSIFDAKFPNLFSVSLSAKNYLTSFVYYLLALPAAQRPKSIAYVTADDFFTQPQVDSAKTQLEKGGITTALYNVYPAETTDYAPIAQKAINSHPDVVILGTTSQTDAVALTKAFIQQHFNPKALIETAGPDQGNQFTDPLGGVSKAEGVFVPNNGWFPTIKSYQNTDFTSAYIAKYGGTANDISADSVEAFSAGQVLQQAVEKIHSLDNGKLIQELHSGDTFNSIQGPVKFASDGENTVAEPFLFQWQGGKLIPVYPANQAQANPEYPKKSWS</sequence>
<dbReference type="Pfam" id="PF13458">
    <property type="entry name" value="Peripla_BP_6"/>
    <property type="match status" value="1"/>
</dbReference>
<evidence type="ECO:0000313" key="5">
    <source>
        <dbReference type="EMBL" id="GCF11317.1"/>
    </source>
</evidence>
<gene>
    <name evidence="5" type="ORF">KDI_48810</name>
</gene>
<dbReference type="PANTHER" id="PTHR30483">
    <property type="entry name" value="LEUCINE-SPECIFIC-BINDING PROTEIN"/>
    <property type="match status" value="1"/>
</dbReference>
<evidence type="ECO:0000256" key="3">
    <source>
        <dbReference type="SAM" id="SignalP"/>
    </source>
</evidence>
<keyword evidence="6" id="KW-1185">Reference proteome</keyword>
<dbReference type="InterPro" id="IPR051010">
    <property type="entry name" value="BCAA_transport"/>
</dbReference>
<comment type="caution">
    <text evidence="5">The sequence shown here is derived from an EMBL/GenBank/DDBJ whole genome shotgun (WGS) entry which is preliminary data.</text>
</comment>
<dbReference type="EMBL" id="BIXY01000104">
    <property type="protein sequence ID" value="GCF11317.1"/>
    <property type="molecule type" value="Genomic_DNA"/>
</dbReference>
<feature type="signal peptide" evidence="3">
    <location>
        <begin position="1"/>
        <end position="27"/>
    </location>
</feature>
<dbReference type="SUPFAM" id="SSF53822">
    <property type="entry name" value="Periplasmic binding protein-like I"/>
    <property type="match status" value="1"/>
</dbReference>
<dbReference type="InterPro" id="IPR028081">
    <property type="entry name" value="Leu-bd"/>
</dbReference>
<feature type="chain" id="PRO_5022963335" evidence="3">
    <location>
        <begin position="28"/>
        <end position="425"/>
    </location>
</feature>
<evidence type="ECO:0000256" key="2">
    <source>
        <dbReference type="ARBA" id="ARBA00022729"/>
    </source>
</evidence>
<evidence type="ECO:0000256" key="1">
    <source>
        <dbReference type="ARBA" id="ARBA00010062"/>
    </source>
</evidence>
<evidence type="ECO:0000259" key="4">
    <source>
        <dbReference type="Pfam" id="PF13458"/>
    </source>
</evidence>
<protein>
    <submittedName>
        <fullName evidence="5">Branched-chain amino acid ABC transporter substrate-binding protein</fullName>
    </submittedName>
</protein>
<dbReference type="PROSITE" id="PS51257">
    <property type="entry name" value="PROKAR_LIPOPROTEIN"/>
    <property type="match status" value="1"/>
</dbReference>
<evidence type="ECO:0000313" key="6">
    <source>
        <dbReference type="Proteomes" id="UP000322530"/>
    </source>
</evidence>
<dbReference type="InterPro" id="IPR028082">
    <property type="entry name" value="Peripla_BP_I"/>
</dbReference>
<keyword evidence="2 3" id="KW-0732">Signal</keyword>
<dbReference type="RefSeq" id="WP_149404150.1">
    <property type="nucleotide sequence ID" value="NZ_BIXY01000104.1"/>
</dbReference>
<dbReference type="AlphaFoldDB" id="A0A5A5TIT0"/>
<name>A0A5A5TIT0_9CHLR</name>
<dbReference type="CDD" id="cd06338">
    <property type="entry name" value="PBP1_ABC_ligand_binding-like"/>
    <property type="match status" value="1"/>
</dbReference>
<dbReference type="Gene3D" id="3.40.50.2300">
    <property type="match status" value="2"/>
</dbReference>
<organism evidence="5 6">
    <name type="scientific">Dictyobacter arantiisoli</name>
    <dbReference type="NCBI Taxonomy" id="2014874"/>
    <lineage>
        <taxon>Bacteria</taxon>
        <taxon>Bacillati</taxon>
        <taxon>Chloroflexota</taxon>
        <taxon>Ktedonobacteria</taxon>
        <taxon>Ktedonobacterales</taxon>
        <taxon>Dictyobacteraceae</taxon>
        <taxon>Dictyobacter</taxon>
    </lineage>
</organism>
<accession>A0A5A5TIT0</accession>
<dbReference type="OrthoDB" id="9783240at2"/>
<proteinExistence type="inferred from homology"/>
<comment type="similarity">
    <text evidence="1">Belongs to the leucine-binding protein family.</text>
</comment>
<dbReference type="Proteomes" id="UP000322530">
    <property type="component" value="Unassembled WGS sequence"/>
</dbReference>
<feature type="domain" description="Leucine-binding protein" evidence="4">
    <location>
        <begin position="50"/>
        <end position="402"/>
    </location>
</feature>
<reference evidence="5 6" key="1">
    <citation type="submission" date="2019-01" db="EMBL/GenBank/DDBJ databases">
        <title>Draft genome sequence of Dictyobacter sp. Uno17.</title>
        <authorList>
            <person name="Wang C.M."/>
            <person name="Zheng Y."/>
            <person name="Sakai Y."/>
            <person name="Abe K."/>
            <person name="Yokota A."/>
            <person name="Yabe S."/>
        </authorList>
    </citation>
    <scope>NUCLEOTIDE SEQUENCE [LARGE SCALE GENOMIC DNA]</scope>
    <source>
        <strain evidence="5 6">Uno17</strain>
    </source>
</reference>